<name>A0A5D0QSX4_9FLAO</name>
<evidence type="ECO:0000313" key="1">
    <source>
        <dbReference type="EMBL" id="TYB72290.1"/>
    </source>
</evidence>
<dbReference type="Proteomes" id="UP000324358">
    <property type="component" value="Unassembled WGS sequence"/>
</dbReference>
<accession>A0A5D0QSX4</accession>
<gene>
    <name evidence="1" type="ORF">ES675_11020</name>
</gene>
<organism evidence="1 2">
    <name type="scientific">Bizionia algoritergicola</name>
    <dbReference type="NCBI Taxonomy" id="291187"/>
    <lineage>
        <taxon>Bacteria</taxon>
        <taxon>Pseudomonadati</taxon>
        <taxon>Bacteroidota</taxon>
        <taxon>Flavobacteriia</taxon>
        <taxon>Flavobacteriales</taxon>
        <taxon>Flavobacteriaceae</taxon>
        <taxon>Bizionia</taxon>
    </lineage>
</organism>
<protein>
    <submittedName>
        <fullName evidence="1">Uncharacterized protein</fullName>
    </submittedName>
</protein>
<keyword evidence="2" id="KW-1185">Reference proteome</keyword>
<comment type="caution">
    <text evidence="1">The sequence shown here is derived from an EMBL/GenBank/DDBJ whole genome shotgun (WGS) entry which is preliminary data.</text>
</comment>
<reference evidence="1 2" key="1">
    <citation type="submission" date="2019-08" db="EMBL/GenBank/DDBJ databases">
        <title>Genomes of Antarctic Bizionia species.</title>
        <authorList>
            <person name="Bowman J.P."/>
        </authorList>
    </citation>
    <scope>NUCLEOTIDE SEQUENCE [LARGE SCALE GENOMIC DNA]</scope>
    <source>
        <strain evidence="1 2">APA-1</strain>
    </source>
</reference>
<dbReference type="RefSeq" id="WP_066253318.1">
    <property type="nucleotide sequence ID" value="NZ_VSKL01000004.1"/>
</dbReference>
<sequence>MESNTFFNHDTDEEIIHVKRTQELDVWISHLSYVTDESDWLAKIASNKLNDKALRDLLLEESEQNASILNELYNYRTSIVKYNECDDLECDVYYINLHDTYLSKYVKHIDSYRKIKNEVYLKILM</sequence>
<dbReference type="OrthoDB" id="1442351at2"/>
<evidence type="ECO:0000313" key="2">
    <source>
        <dbReference type="Proteomes" id="UP000324358"/>
    </source>
</evidence>
<dbReference type="AlphaFoldDB" id="A0A5D0QSX4"/>
<dbReference type="EMBL" id="VSKL01000004">
    <property type="protein sequence ID" value="TYB72290.1"/>
    <property type="molecule type" value="Genomic_DNA"/>
</dbReference>
<proteinExistence type="predicted"/>